<sequence>MNDGSRKSPSAHYPSGPSTSKADPGQAITFEDLFIYLYGYTPIRLVDPLHLQRERAKLAAQVDCDKGKEKHCCDVCNEKHDGECPMHGPLHSLRKMVTTGHSNGHLDNGTLLKFPDEVCLCTSSIPFVQYGVCARKRILAGTWIGPYEGKLVRPEDVSKNTDTQYMWEVFHDGQVSHYLDGREEANSSWMRFVRCARHKKEQNMVVFQYHGCVYYRTIRDIMPGQELLVWYDGRYSQFMGVPVALTDSSNRGVQPPRDLVAQRTRDRDCQSEPAPKRQATEHTHAQRGRPPLRRTVAVTNEHSKTENRNEIAKMDEKREDKRGISYRGRGQYTTKVASRNGTRKDQHEDEFTWRCNLCFKAFAVREQLEEHHCNGLGSAKNLICPHCNQSFSHPLEFRNHVESHANERPFRCGYCTHAFANAALLNQHVRVHIADSNIAKLGGRNVSERVVQEFKF</sequence>
<dbReference type="OrthoDB" id="7734462at2759"/>
<dbReference type="GeneID" id="116305629"/>
<dbReference type="SUPFAM" id="SSF82199">
    <property type="entry name" value="SET domain"/>
    <property type="match status" value="1"/>
</dbReference>
<dbReference type="PANTHER" id="PTHR16515:SF22">
    <property type="entry name" value="HISTONE-LYSINE N-METHYLTRANSFERASE PRDM6-RELATED"/>
    <property type="match status" value="1"/>
</dbReference>
<evidence type="ECO:0000259" key="5">
    <source>
        <dbReference type="PROSITE" id="PS50157"/>
    </source>
</evidence>
<keyword evidence="3" id="KW-0862">Zinc</keyword>
<dbReference type="SMART" id="SM00317">
    <property type="entry name" value="SET"/>
    <property type="match status" value="1"/>
</dbReference>
<dbReference type="InterPro" id="IPR050331">
    <property type="entry name" value="Zinc_finger"/>
</dbReference>
<evidence type="ECO:0000259" key="6">
    <source>
        <dbReference type="PROSITE" id="PS50280"/>
    </source>
</evidence>
<dbReference type="GO" id="GO:0008270">
    <property type="term" value="F:zinc ion binding"/>
    <property type="evidence" value="ECO:0007669"/>
    <property type="project" value="UniProtKB-KW"/>
</dbReference>
<feature type="region of interest" description="Disordered" evidence="4">
    <location>
        <begin position="1"/>
        <end position="24"/>
    </location>
</feature>
<dbReference type="AlphaFoldDB" id="A0A6P8IZT8"/>
<proteinExistence type="predicted"/>
<dbReference type="Pfam" id="PF21549">
    <property type="entry name" value="PRDM2_PR"/>
    <property type="match status" value="1"/>
</dbReference>
<keyword evidence="3" id="KW-0479">Metal-binding</keyword>
<evidence type="ECO:0000256" key="1">
    <source>
        <dbReference type="ARBA" id="ARBA00023015"/>
    </source>
</evidence>
<name>A0A6P8IZT8_ACTTE</name>
<dbReference type="Gene3D" id="3.30.160.60">
    <property type="entry name" value="Classic Zinc Finger"/>
    <property type="match status" value="2"/>
</dbReference>
<dbReference type="SUPFAM" id="SSF57667">
    <property type="entry name" value="beta-beta-alpha zinc fingers"/>
    <property type="match status" value="1"/>
</dbReference>
<dbReference type="InterPro" id="IPR046341">
    <property type="entry name" value="SET_dom_sf"/>
</dbReference>
<evidence type="ECO:0000313" key="8">
    <source>
        <dbReference type="RefSeq" id="XP_031571438.1"/>
    </source>
</evidence>
<protein>
    <submittedName>
        <fullName evidence="8">Histone-lysine N-methyltransferase PRDM6</fullName>
    </submittedName>
</protein>
<feature type="compositionally biased region" description="Basic and acidic residues" evidence="4">
    <location>
        <begin position="263"/>
        <end position="284"/>
    </location>
</feature>
<dbReference type="Proteomes" id="UP000515163">
    <property type="component" value="Unplaced"/>
</dbReference>
<keyword evidence="1" id="KW-0805">Transcription regulation</keyword>
<feature type="domain" description="C2H2-type" evidence="5">
    <location>
        <begin position="382"/>
        <end position="409"/>
    </location>
</feature>
<dbReference type="InterPro" id="IPR036236">
    <property type="entry name" value="Znf_C2H2_sf"/>
</dbReference>
<feature type="domain" description="C2H2-type" evidence="5">
    <location>
        <begin position="410"/>
        <end position="437"/>
    </location>
</feature>
<evidence type="ECO:0000256" key="4">
    <source>
        <dbReference type="SAM" id="MobiDB-lite"/>
    </source>
</evidence>
<feature type="domain" description="SET" evidence="6">
    <location>
        <begin position="116"/>
        <end position="232"/>
    </location>
</feature>
<evidence type="ECO:0000256" key="3">
    <source>
        <dbReference type="PROSITE-ProRule" id="PRU00042"/>
    </source>
</evidence>
<dbReference type="RefSeq" id="XP_031571438.1">
    <property type="nucleotide sequence ID" value="XM_031715578.1"/>
</dbReference>
<dbReference type="InParanoid" id="A0A6P8IZT8"/>
<accession>A0A6P8IZT8</accession>
<dbReference type="GO" id="GO:0005634">
    <property type="term" value="C:nucleus"/>
    <property type="evidence" value="ECO:0007669"/>
    <property type="project" value="TreeGrafter"/>
</dbReference>
<keyword evidence="3" id="KW-0863">Zinc-finger</keyword>
<dbReference type="InterPro" id="IPR001214">
    <property type="entry name" value="SET_dom"/>
</dbReference>
<dbReference type="PROSITE" id="PS50280">
    <property type="entry name" value="SET"/>
    <property type="match status" value="1"/>
</dbReference>
<feature type="region of interest" description="Disordered" evidence="4">
    <location>
        <begin position="246"/>
        <end position="295"/>
    </location>
</feature>
<dbReference type="KEGG" id="aten:116305629"/>
<dbReference type="FunFam" id="2.170.270.10:FF:000023">
    <property type="entry name" value="putative histone-lysine N-methyltransferase PRDM6"/>
    <property type="match status" value="1"/>
</dbReference>
<dbReference type="PROSITE" id="PS50157">
    <property type="entry name" value="ZINC_FINGER_C2H2_2"/>
    <property type="match status" value="2"/>
</dbReference>
<keyword evidence="2" id="KW-0804">Transcription</keyword>
<dbReference type="Gene3D" id="2.170.270.10">
    <property type="entry name" value="SET domain"/>
    <property type="match status" value="1"/>
</dbReference>
<organism evidence="7 8">
    <name type="scientific">Actinia tenebrosa</name>
    <name type="common">Australian red waratah sea anemone</name>
    <dbReference type="NCBI Taxonomy" id="6105"/>
    <lineage>
        <taxon>Eukaryota</taxon>
        <taxon>Metazoa</taxon>
        <taxon>Cnidaria</taxon>
        <taxon>Anthozoa</taxon>
        <taxon>Hexacorallia</taxon>
        <taxon>Actiniaria</taxon>
        <taxon>Actiniidae</taxon>
        <taxon>Actinia</taxon>
    </lineage>
</organism>
<dbReference type="PANTHER" id="PTHR16515">
    <property type="entry name" value="PR DOMAIN ZINC FINGER PROTEIN"/>
    <property type="match status" value="1"/>
</dbReference>
<dbReference type="GO" id="GO:0010468">
    <property type="term" value="P:regulation of gene expression"/>
    <property type="evidence" value="ECO:0007669"/>
    <property type="project" value="TreeGrafter"/>
</dbReference>
<evidence type="ECO:0000313" key="7">
    <source>
        <dbReference type="Proteomes" id="UP000515163"/>
    </source>
</evidence>
<dbReference type="PROSITE" id="PS00028">
    <property type="entry name" value="ZINC_FINGER_C2H2_1"/>
    <property type="match status" value="2"/>
</dbReference>
<evidence type="ECO:0000256" key="2">
    <source>
        <dbReference type="ARBA" id="ARBA00023163"/>
    </source>
</evidence>
<dbReference type="InterPro" id="IPR013087">
    <property type="entry name" value="Znf_C2H2_type"/>
</dbReference>
<dbReference type="SMART" id="SM00355">
    <property type="entry name" value="ZnF_C2H2"/>
    <property type="match status" value="3"/>
</dbReference>
<keyword evidence="7" id="KW-1185">Reference proteome</keyword>
<gene>
    <name evidence="8" type="primary">LOC116305629</name>
</gene>
<dbReference type="Pfam" id="PF00096">
    <property type="entry name" value="zf-C2H2"/>
    <property type="match status" value="2"/>
</dbReference>
<reference evidence="8" key="1">
    <citation type="submission" date="2025-08" db="UniProtKB">
        <authorList>
            <consortium name="RefSeq"/>
        </authorList>
    </citation>
    <scope>IDENTIFICATION</scope>
    <source>
        <tissue evidence="8">Tentacle</tissue>
    </source>
</reference>